<accession>A0A1M7UN41</accession>
<dbReference type="InterPro" id="IPR016071">
    <property type="entry name" value="Staphylococal_nuclease_OB-fold"/>
</dbReference>
<dbReference type="EMBL" id="LT670849">
    <property type="protein sequence ID" value="SHN84306.1"/>
    <property type="molecule type" value="Genomic_DNA"/>
</dbReference>
<keyword evidence="4" id="KW-1185">Reference proteome</keyword>
<dbReference type="AlphaFoldDB" id="A0A1M7UN41"/>
<reference evidence="4" key="1">
    <citation type="submission" date="2016-11" db="EMBL/GenBank/DDBJ databases">
        <authorList>
            <person name="Varghese N."/>
            <person name="Submissions S."/>
        </authorList>
    </citation>
    <scope>NUCLEOTIDE SEQUENCE [LARGE SCALE GENOMIC DNA]</scope>
    <source>
        <strain evidence="4">GAS401</strain>
    </source>
</reference>
<keyword evidence="3" id="KW-0255">Endonuclease</keyword>
<gene>
    <name evidence="3" type="ORF">SAMN05444170_5853</name>
</gene>
<evidence type="ECO:0000313" key="3">
    <source>
        <dbReference type="EMBL" id="SHN84306.1"/>
    </source>
</evidence>
<dbReference type="Pfam" id="PF00565">
    <property type="entry name" value="SNase"/>
    <property type="match status" value="1"/>
</dbReference>
<evidence type="ECO:0000259" key="2">
    <source>
        <dbReference type="PROSITE" id="PS50830"/>
    </source>
</evidence>
<dbReference type="Gene3D" id="2.40.50.90">
    <property type="match status" value="1"/>
</dbReference>
<dbReference type="PANTHER" id="PTHR12302:SF26">
    <property type="entry name" value="BLR1266 PROTEIN"/>
    <property type="match status" value="1"/>
</dbReference>
<feature type="chain" id="PRO_5013088155" evidence="1">
    <location>
        <begin position="23"/>
        <end position="176"/>
    </location>
</feature>
<protein>
    <submittedName>
        <fullName evidence="3">Endonuclease YncB, thermonuclease family</fullName>
    </submittedName>
</protein>
<dbReference type="SUPFAM" id="SSF50199">
    <property type="entry name" value="Staphylococcal nuclease"/>
    <property type="match status" value="1"/>
</dbReference>
<proteinExistence type="predicted"/>
<dbReference type="PANTHER" id="PTHR12302">
    <property type="entry name" value="EBNA2 BINDING PROTEIN P100"/>
    <property type="match status" value="1"/>
</dbReference>
<organism evidence="3 4">
    <name type="scientific">Bradyrhizobium erythrophlei</name>
    <dbReference type="NCBI Taxonomy" id="1437360"/>
    <lineage>
        <taxon>Bacteria</taxon>
        <taxon>Pseudomonadati</taxon>
        <taxon>Pseudomonadota</taxon>
        <taxon>Alphaproteobacteria</taxon>
        <taxon>Hyphomicrobiales</taxon>
        <taxon>Nitrobacteraceae</taxon>
        <taxon>Bradyrhizobium</taxon>
    </lineage>
</organism>
<evidence type="ECO:0000313" key="4">
    <source>
        <dbReference type="Proteomes" id="UP000184096"/>
    </source>
</evidence>
<feature type="domain" description="TNase-like" evidence="2">
    <location>
        <begin position="31"/>
        <end position="147"/>
    </location>
</feature>
<dbReference type="Proteomes" id="UP000184096">
    <property type="component" value="Chromosome I"/>
</dbReference>
<name>A0A1M7UN41_9BRAD</name>
<keyword evidence="3" id="KW-0540">Nuclease</keyword>
<dbReference type="GO" id="GO:0004519">
    <property type="term" value="F:endonuclease activity"/>
    <property type="evidence" value="ECO:0007669"/>
    <property type="project" value="UniProtKB-KW"/>
</dbReference>
<feature type="signal peptide" evidence="1">
    <location>
        <begin position="1"/>
        <end position="22"/>
    </location>
</feature>
<sequence>MMITRRTAALLMFLSLWSQALADDLIGQASIIDGDTLEIHGTRIRLWGIDAPESTQLCRGEDSLQYRCGAKAANELDAFIARRPVNCTPMNLDQYGRTVATCSVGDADLGAWLAHNGLALDWPRYSKGRYEADQRDAERAGRGIWSGSYVEPWLYRACIRSQGSPASCSDDANAHP</sequence>
<keyword evidence="1" id="KW-0732">Signal</keyword>
<evidence type="ECO:0000256" key="1">
    <source>
        <dbReference type="SAM" id="SignalP"/>
    </source>
</evidence>
<dbReference type="SMART" id="SM00318">
    <property type="entry name" value="SNc"/>
    <property type="match status" value="1"/>
</dbReference>
<dbReference type="PROSITE" id="PS50830">
    <property type="entry name" value="TNASE_3"/>
    <property type="match status" value="1"/>
</dbReference>
<keyword evidence="3" id="KW-0378">Hydrolase</keyword>
<dbReference type="InterPro" id="IPR035437">
    <property type="entry name" value="SNase_OB-fold_sf"/>
</dbReference>